<dbReference type="EMBL" id="JACHJK010000019">
    <property type="protein sequence ID" value="MBB5931879.1"/>
    <property type="molecule type" value="Genomic_DNA"/>
</dbReference>
<sequence length="53" mass="6190">MHRRPPQPIPIRHADHPHPARPNRQGAPPEIPTKPVTAWEARKTSRMWASDRR</sequence>
<gene>
    <name evidence="2" type="ORF">FHS34_007388</name>
</gene>
<evidence type="ECO:0000313" key="3">
    <source>
        <dbReference type="Proteomes" id="UP000585836"/>
    </source>
</evidence>
<feature type="region of interest" description="Disordered" evidence="1">
    <location>
        <begin position="1"/>
        <end position="53"/>
    </location>
</feature>
<dbReference type="AlphaFoldDB" id="A0A7W9Q1G8"/>
<evidence type="ECO:0000313" key="2">
    <source>
        <dbReference type="EMBL" id="MBB5931879.1"/>
    </source>
</evidence>
<protein>
    <submittedName>
        <fullName evidence="2">Uncharacterized protein</fullName>
    </submittedName>
</protein>
<keyword evidence="3" id="KW-1185">Reference proteome</keyword>
<comment type="caution">
    <text evidence="2">The sequence shown here is derived from an EMBL/GenBank/DDBJ whole genome shotgun (WGS) entry which is preliminary data.</text>
</comment>
<accession>A0A7W9Q1G8</accession>
<name>A0A7W9Q1G8_9ACTN</name>
<proteinExistence type="predicted"/>
<reference evidence="2 3" key="1">
    <citation type="submission" date="2020-08" db="EMBL/GenBank/DDBJ databases">
        <title>Genomic Encyclopedia of Type Strains, Phase III (KMG-III): the genomes of soil and plant-associated and newly described type strains.</title>
        <authorList>
            <person name="Whitman W."/>
        </authorList>
    </citation>
    <scope>NUCLEOTIDE SEQUENCE [LARGE SCALE GENOMIC DNA]</scope>
    <source>
        <strain evidence="2 3">CECT 3313</strain>
    </source>
</reference>
<evidence type="ECO:0000256" key="1">
    <source>
        <dbReference type="SAM" id="MobiDB-lite"/>
    </source>
</evidence>
<dbReference type="Proteomes" id="UP000585836">
    <property type="component" value="Unassembled WGS sequence"/>
</dbReference>
<organism evidence="2 3">
    <name type="scientific">Streptomyces echinatus</name>
    <dbReference type="NCBI Taxonomy" id="67293"/>
    <lineage>
        <taxon>Bacteria</taxon>
        <taxon>Bacillati</taxon>
        <taxon>Actinomycetota</taxon>
        <taxon>Actinomycetes</taxon>
        <taxon>Kitasatosporales</taxon>
        <taxon>Streptomycetaceae</taxon>
        <taxon>Streptomyces</taxon>
    </lineage>
</organism>